<evidence type="ECO:0008006" key="3">
    <source>
        <dbReference type="Google" id="ProtNLM"/>
    </source>
</evidence>
<dbReference type="AlphaFoldDB" id="A0A8B6GUA8"/>
<dbReference type="GO" id="GO:0007508">
    <property type="term" value="P:larval heart development"/>
    <property type="evidence" value="ECO:0007669"/>
    <property type="project" value="TreeGrafter"/>
</dbReference>
<accession>A0A8B6GUA8</accession>
<dbReference type="Proteomes" id="UP000596742">
    <property type="component" value="Unassembled WGS sequence"/>
</dbReference>
<dbReference type="GO" id="GO:0031012">
    <property type="term" value="C:extracellular matrix"/>
    <property type="evidence" value="ECO:0007669"/>
    <property type="project" value="TreeGrafter"/>
</dbReference>
<name>A0A8B6GUA8_MYTGA</name>
<comment type="caution">
    <text evidence="1">The sequence shown here is derived from an EMBL/GenBank/DDBJ whole genome shotgun (WGS) entry which is preliminary data.</text>
</comment>
<sequence>MKTKNTSPTMKNITITTEGMDKLLKTLNPNKSPGPDGISPKILKELHSETAPLSYCFQYLDTGVVPNDWRSANVSPFYKKGQKYTASNYRPISLTSICCKVMEHIIVSSIMTHVKPLQQRRKETRLVMFYRIENNMVAIEKEGRLTPPARKGRNIHPKAYQVLHSRIDAHKTSYLPQTIRD</sequence>
<organism evidence="1 2">
    <name type="scientific">Mytilus galloprovincialis</name>
    <name type="common">Mediterranean mussel</name>
    <dbReference type="NCBI Taxonomy" id="29158"/>
    <lineage>
        <taxon>Eukaryota</taxon>
        <taxon>Metazoa</taxon>
        <taxon>Spiralia</taxon>
        <taxon>Lophotrochozoa</taxon>
        <taxon>Mollusca</taxon>
        <taxon>Bivalvia</taxon>
        <taxon>Autobranchia</taxon>
        <taxon>Pteriomorphia</taxon>
        <taxon>Mytilida</taxon>
        <taxon>Mytiloidea</taxon>
        <taxon>Mytilidae</taxon>
        <taxon>Mytilinae</taxon>
        <taxon>Mytilus</taxon>
    </lineage>
</organism>
<gene>
    <name evidence="1" type="ORF">MGAL_10B029729</name>
</gene>
<dbReference type="PANTHER" id="PTHR33395:SF22">
    <property type="entry name" value="REVERSE TRANSCRIPTASE DOMAIN-CONTAINING PROTEIN"/>
    <property type="match status" value="1"/>
</dbReference>
<keyword evidence="2" id="KW-1185">Reference proteome</keyword>
<dbReference type="EMBL" id="UYJE01009009">
    <property type="protein sequence ID" value="VDI69164.1"/>
    <property type="molecule type" value="Genomic_DNA"/>
</dbReference>
<protein>
    <recommendedName>
        <fullName evidence="3">Reverse transcriptase domain-containing protein</fullName>
    </recommendedName>
</protein>
<dbReference type="GO" id="GO:0061343">
    <property type="term" value="P:cell adhesion involved in heart morphogenesis"/>
    <property type="evidence" value="ECO:0007669"/>
    <property type="project" value="TreeGrafter"/>
</dbReference>
<evidence type="ECO:0000313" key="1">
    <source>
        <dbReference type="EMBL" id="VDI69164.1"/>
    </source>
</evidence>
<dbReference type="PANTHER" id="PTHR33395">
    <property type="entry name" value="TRANSCRIPTASE, PUTATIVE-RELATED-RELATED"/>
    <property type="match status" value="1"/>
</dbReference>
<reference evidence="1" key="1">
    <citation type="submission" date="2018-11" db="EMBL/GenBank/DDBJ databases">
        <authorList>
            <person name="Alioto T."/>
            <person name="Alioto T."/>
        </authorList>
    </citation>
    <scope>NUCLEOTIDE SEQUENCE</scope>
</reference>
<dbReference type="OrthoDB" id="6154608at2759"/>
<evidence type="ECO:0000313" key="2">
    <source>
        <dbReference type="Proteomes" id="UP000596742"/>
    </source>
</evidence>
<proteinExistence type="predicted"/>